<dbReference type="Pfam" id="PF13556">
    <property type="entry name" value="HTH_30"/>
    <property type="match status" value="1"/>
</dbReference>
<protein>
    <submittedName>
        <fullName evidence="6">PucR family transcriptional regulator ligand-binding domain-containing protein</fullName>
    </submittedName>
</protein>
<comment type="similarity">
    <text evidence="1">Belongs to the CdaR family.</text>
</comment>
<evidence type="ECO:0000259" key="5">
    <source>
        <dbReference type="Pfam" id="PF17853"/>
    </source>
</evidence>
<feature type="compositionally biased region" description="Low complexity" evidence="2">
    <location>
        <begin position="253"/>
        <end position="288"/>
    </location>
</feature>
<dbReference type="Proteomes" id="UP001432166">
    <property type="component" value="Chromosome"/>
</dbReference>
<evidence type="ECO:0000256" key="2">
    <source>
        <dbReference type="SAM" id="MobiDB-lite"/>
    </source>
</evidence>
<dbReference type="InterPro" id="IPR051448">
    <property type="entry name" value="CdaR-like_regulators"/>
</dbReference>
<reference evidence="6" key="1">
    <citation type="submission" date="2022-10" db="EMBL/GenBank/DDBJ databases">
        <title>The complete genomes of actinobacterial strains from the NBC collection.</title>
        <authorList>
            <person name="Joergensen T.S."/>
            <person name="Alvarez Arevalo M."/>
            <person name="Sterndorff E.B."/>
            <person name="Faurdal D."/>
            <person name="Vuksanovic O."/>
            <person name="Mourched A.-S."/>
            <person name="Charusanti P."/>
            <person name="Shaw S."/>
            <person name="Blin K."/>
            <person name="Weber T."/>
        </authorList>
    </citation>
    <scope>NUCLEOTIDE SEQUENCE</scope>
    <source>
        <strain evidence="6">NBC_00189</strain>
    </source>
</reference>
<evidence type="ECO:0000313" key="6">
    <source>
        <dbReference type="EMBL" id="WTP54747.1"/>
    </source>
</evidence>
<dbReference type="InterPro" id="IPR012914">
    <property type="entry name" value="PucR_dom"/>
</dbReference>
<sequence>MAEGPDAAPAGRAITVADVLALPVLAAGQPEVIAGAARLGRPVRWVHITELTDPASFLKGGELVLTTGMPLPEDPAGVRRYVDELADIGAAALVIELVRRYHRPPAPLIQACRVRGLPLVTLAKDVNFLEVTQVVHTLILGSQADAVRRTQRIHEAFTALTLRGAGPEDVVRAAAEMSGRTVVLENLVHQALLCEPSGGTVDEALTGWERRSRVTPPVDRPEVGGPEGWLVAPVEYQGERWGRVAMLPPSPSGTPTLTAPTAPTAPTASVAPVTSGAPGAPDASGGSGAAAVTAAVFGPQDVTVLERTAMALTIARLIHATPWERTAHRSALRDLVEQRHRSPADARARLTALGLPTEGTVFLAVLMDTRAPVDDTGLEPRLSEQLRTTGTAALVGTLAPARLGVLLAVRPAQPWRSTVEHLGRTALEVDPCAVVSIGSEVTDLAHTARSFREASRVAEATRPGRRLPAGRSYHELSDIGLRRLLYALREDTRVQEYAERQLGRLIDHDARHGTDLLTTLRHYLDAAGSKTGAARLGGLSRETVHQRLRTIERLLDCDLGSGERRTGLHVALTALDVLRDGGAAT</sequence>
<feature type="region of interest" description="Disordered" evidence="2">
    <location>
        <begin position="248"/>
        <end position="288"/>
    </location>
</feature>
<keyword evidence="7" id="KW-1185">Reference proteome</keyword>
<dbReference type="InterPro" id="IPR025736">
    <property type="entry name" value="PucR_C-HTH_dom"/>
</dbReference>
<evidence type="ECO:0000313" key="7">
    <source>
        <dbReference type="Proteomes" id="UP001432166"/>
    </source>
</evidence>
<dbReference type="PANTHER" id="PTHR33744:SF1">
    <property type="entry name" value="DNA-BINDING TRANSCRIPTIONAL ACTIVATOR ADER"/>
    <property type="match status" value="1"/>
</dbReference>
<dbReference type="Gene3D" id="1.10.10.2840">
    <property type="entry name" value="PucR C-terminal helix-turn-helix domain"/>
    <property type="match status" value="1"/>
</dbReference>
<feature type="domain" description="PucR C-terminal helix-turn-helix" evidence="4">
    <location>
        <begin position="516"/>
        <end position="574"/>
    </location>
</feature>
<dbReference type="PANTHER" id="PTHR33744">
    <property type="entry name" value="CARBOHYDRATE DIACID REGULATOR"/>
    <property type="match status" value="1"/>
</dbReference>
<dbReference type="Pfam" id="PF07905">
    <property type="entry name" value="PucR"/>
    <property type="match status" value="1"/>
</dbReference>
<name>A0ABZ1JTV0_9ACTN</name>
<evidence type="ECO:0000259" key="3">
    <source>
        <dbReference type="Pfam" id="PF07905"/>
    </source>
</evidence>
<dbReference type="InterPro" id="IPR042070">
    <property type="entry name" value="PucR_C-HTH_sf"/>
</dbReference>
<feature type="domain" description="CdaR GGDEF-like" evidence="5">
    <location>
        <begin position="341"/>
        <end position="459"/>
    </location>
</feature>
<feature type="domain" description="Purine catabolism PurC-like" evidence="3">
    <location>
        <begin position="18"/>
        <end position="139"/>
    </location>
</feature>
<gene>
    <name evidence="6" type="ORF">OG288_04515</name>
</gene>
<accession>A0ABZ1JTV0</accession>
<dbReference type="EMBL" id="CP108133">
    <property type="protein sequence ID" value="WTP54747.1"/>
    <property type="molecule type" value="Genomic_DNA"/>
</dbReference>
<evidence type="ECO:0000256" key="1">
    <source>
        <dbReference type="ARBA" id="ARBA00006754"/>
    </source>
</evidence>
<evidence type="ECO:0000259" key="4">
    <source>
        <dbReference type="Pfam" id="PF13556"/>
    </source>
</evidence>
<dbReference type="InterPro" id="IPR041522">
    <property type="entry name" value="CdaR_GGDEF"/>
</dbReference>
<dbReference type="Pfam" id="PF17853">
    <property type="entry name" value="GGDEF_2"/>
    <property type="match status" value="1"/>
</dbReference>
<organism evidence="6 7">
    <name type="scientific">Streptomyces tauricus</name>
    <dbReference type="NCBI Taxonomy" id="68274"/>
    <lineage>
        <taxon>Bacteria</taxon>
        <taxon>Bacillati</taxon>
        <taxon>Actinomycetota</taxon>
        <taxon>Actinomycetes</taxon>
        <taxon>Kitasatosporales</taxon>
        <taxon>Streptomycetaceae</taxon>
        <taxon>Streptomyces</taxon>
        <taxon>Streptomyces aurantiacus group</taxon>
    </lineage>
</organism>
<proteinExistence type="inferred from homology"/>